<feature type="region of interest" description="Disordered" evidence="3">
    <location>
        <begin position="25"/>
        <end position="61"/>
    </location>
</feature>
<organism evidence="6 7">
    <name type="scientific">Jimgerdemannia flammicorona</name>
    <dbReference type="NCBI Taxonomy" id="994334"/>
    <lineage>
        <taxon>Eukaryota</taxon>
        <taxon>Fungi</taxon>
        <taxon>Fungi incertae sedis</taxon>
        <taxon>Mucoromycota</taxon>
        <taxon>Mucoromycotina</taxon>
        <taxon>Endogonomycetes</taxon>
        <taxon>Endogonales</taxon>
        <taxon>Endogonaceae</taxon>
        <taxon>Jimgerdemannia</taxon>
    </lineage>
</organism>
<gene>
    <name evidence="6" type="ORF">BC938DRAFT_470876</name>
</gene>
<evidence type="ECO:0000259" key="5">
    <source>
        <dbReference type="Pfam" id="PF01764"/>
    </source>
</evidence>
<dbReference type="InterPro" id="IPR051299">
    <property type="entry name" value="AB_hydrolase_lip/est"/>
</dbReference>
<accession>A0A433Q990</accession>
<evidence type="ECO:0000256" key="2">
    <source>
        <dbReference type="ARBA" id="ARBA00022801"/>
    </source>
</evidence>
<dbReference type="InterPro" id="IPR002921">
    <property type="entry name" value="Fungal_lipase-type"/>
</dbReference>
<dbReference type="PANTHER" id="PTHR46640">
    <property type="entry name" value="TRIACYLGLYCEROL LIPASE, PUTATIVE (AFU_ORTHOLOGUE AFUA_6G06510)-RELATED"/>
    <property type="match status" value="1"/>
</dbReference>
<evidence type="ECO:0000313" key="7">
    <source>
        <dbReference type="Proteomes" id="UP000274822"/>
    </source>
</evidence>
<dbReference type="Proteomes" id="UP000274822">
    <property type="component" value="Unassembled WGS sequence"/>
</dbReference>
<evidence type="ECO:0000256" key="3">
    <source>
        <dbReference type="SAM" id="MobiDB-lite"/>
    </source>
</evidence>
<dbReference type="AlphaFoldDB" id="A0A433Q990"/>
<dbReference type="GO" id="GO:0006629">
    <property type="term" value="P:lipid metabolic process"/>
    <property type="evidence" value="ECO:0007669"/>
    <property type="project" value="InterPro"/>
</dbReference>
<proteinExistence type="predicted"/>
<dbReference type="Pfam" id="PF01764">
    <property type="entry name" value="Lipase_3"/>
    <property type="match status" value="1"/>
</dbReference>
<dbReference type="CDD" id="cd00519">
    <property type="entry name" value="Lipase_3"/>
    <property type="match status" value="1"/>
</dbReference>
<evidence type="ECO:0000256" key="1">
    <source>
        <dbReference type="ARBA" id="ARBA00022729"/>
    </source>
</evidence>
<keyword evidence="1 4" id="KW-0732">Signal</keyword>
<feature type="domain" description="Fungal lipase-type" evidence="5">
    <location>
        <begin position="163"/>
        <end position="298"/>
    </location>
</feature>
<dbReference type="GO" id="GO:0016787">
    <property type="term" value="F:hydrolase activity"/>
    <property type="evidence" value="ECO:0007669"/>
    <property type="project" value="UniProtKB-KW"/>
</dbReference>
<name>A0A433Q990_9FUNG</name>
<dbReference type="PANTHER" id="PTHR46640:SF1">
    <property type="entry name" value="FUNGAL LIPASE-LIKE DOMAIN-CONTAINING PROTEIN-RELATED"/>
    <property type="match status" value="1"/>
</dbReference>
<dbReference type="EMBL" id="RBNJ01010638">
    <property type="protein sequence ID" value="RUS26356.1"/>
    <property type="molecule type" value="Genomic_DNA"/>
</dbReference>
<keyword evidence="2 6" id="KW-0378">Hydrolase</keyword>
<dbReference type="SUPFAM" id="SSF53474">
    <property type="entry name" value="alpha/beta-Hydrolases"/>
    <property type="match status" value="1"/>
</dbReference>
<evidence type="ECO:0000256" key="4">
    <source>
        <dbReference type="SAM" id="SignalP"/>
    </source>
</evidence>
<feature type="signal peptide" evidence="4">
    <location>
        <begin position="1"/>
        <end position="22"/>
    </location>
</feature>
<keyword evidence="7" id="KW-1185">Reference proteome</keyword>
<dbReference type="Gene3D" id="3.40.50.1820">
    <property type="entry name" value="alpha/beta hydrolase"/>
    <property type="match status" value="1"/>
</dbReference>
<evidence type="ECO:0000313" key="6">
    <source>
        <dbReference type="EMBL" id="RUS26356.1"/>
    </source>
</evidence>
<feature type="compositionally biased region" description="Low complexity" evidence="3">
    <location>
        <begin position="40"/>
        <end position="52"/>
    </location>
</feature>
<dbReference type="InterPro" id="IPR029058">
    <property type="entry name" value="AB_hydrolase_fold"/>
</dbReference>
<reference evidence="6 7" key="1">
    <citation type="journal article" date="2018" name="New Phytol.">
        <title>Phylogenomics of Endogonaceae and evolution of mycorrhizas within Mucoromycota.</title>
        <authorList>
            <person name="Chang Y."/>
            <person name="Desiro A."/>
            <person name="Na H."/>
            <person name="Sandor L."/>
            <person name="Lipzen A."/>
            <person name="Clum A."/>
            <person name="Barry K."/>
            <person name="Grigoriev I.V."/>
            <person name="Martin F.M."/>
            <person name="Stajich J.E."/>
            <person name="Smith M.E."/>
            <person name="Bonito G."/>
            <person name="Spatafora J.W."/>
        </authorList>
    </citation>
    <scope>NUCLEOTIDE SEQUENCE [LARGE SCALE GENOMIC DNA]</scope>
    <source>
        <strain evidence="6 7">AD002</strain>
    </source>
</reference>
<feature type="chain" id="PRO_5019133653" evidence="4">
    <location>
        <begin position="23"/>
        <end position="351"/>
    </location>
</feature>
<protein>
    <submittedName>
        <fullName evidence="6">Alpha/Beta hydrolase protein</fullName>
    </submittedName>
</protein>
<comment type="caution">
    <text evidence="6">The sequence shown here is derived from an EMBL/GenBank/DDBJ whole genome shotgun (WGS) entry which is preliminary data.</text>
</comment>
<sequence>MTPLKLLALIVTVLLAVQPITAIPHKKPSRQKPHKENKPKSSTTSKSSTNSSILTGEHPTQKLSEDVPQAHGLALNWTTSVSTLTINRNARFNDGVAVLTSTVNTIQFFGRLAAVAYCDFVNTFTCGSYCNGFPGTVIVKTFNTPKTSTIGYIARNDGSKAIYVTYRGSSNLVNFIYDLQFSFDDYSPAKNGARVHSGFLASYRDARDIVYNTVVDQMAKHPGYTLYMIGHSLGSAVAVLQTLDFYNNAGYNNRNMIIYTFGQPRIGNPAFASYVDSLGLSFHRTINQNDIVPHVPPMLFGYKHHTSETWIEDSQGDVVLCSTVEDSSCSNSVIPWTTSPSPKIFAEPDLR</sequence>